<dbReference type="Proteomes" id="UP000199752">
    <property type="component" value="Chromosome 4"/>
</dbReference>
<keyword evidence="3" id="KW-0234">DNA repair</keyword>
<dbReference type="InterPro" id="IPR032430">
    <property type="entry name" value="Blm10_mid"/>
</dbReference>
<dbReference type="PANTHER" id="PTHR32170:SF3">
    <property type="entry name" value="PROTEASOME ACTIVATOR COMPLEX SUBUNIT 4"/>
    <property type="match status" value="1"/>
</dbReference>
<dbReference type="VEuPathDB" id="CryptoDB:Chro.40060"/>
<dbReference type="VEuPathDB" id="CryptoDB:Chro.40059"/>
<dbReference type="VEuPathDB" id="CryptoDB:GY17_00003182"/>
<evidence type="ECO:0000259" key="5">
    <source>
        <dbReference type="Pfam" id="PF11919"/>
    </source>
</evidence>
<protein>
    <submittedName>
        <fullName evidence="7">Uncharacterized protein</fullName>
    </submittedName>
</protein>
<dbReference type="InterPro" id="IPR035309">
    <property type="entry name" value="PSME4"/>
</dbReference>
<dbReference type="GO" id="GO:0006281">
    <property type="term" value="P:DNA repair"/>
    <property type="evidence" value="ECO:0007669"/>
    <property type="project" value="UniProtKB-KW"/>
</dbReference>
<keyword evidence="4" id="KW-0175">Coiled coil</keyword>
<dbReference type="Pfam" id="PF16507">
    <property type="entry name" value="HEAT_PSME4_mid"/>
    <property type="match status" value="1"/>
</dbReference>
<feature type="domain" description="Proteasome activator complex subunit 4 C-terminal" evidence="5">
    <location>
        <begin position="2336"/>
        <end position="2422"/>
    </location>
</feature>
<reference evidence="7" key="1">
    <citation type="submission" date="2015-08" db="EMBL/GenBank/DDBJ databases">
        <authorList>
            <person name="Babu N.S."/>
            <person name="Beckwith C.J."/>
            <person name="Beseler K.G."/>
            <person name="Brison A."/>
            <person name="Carone J.V."/>
            <person name="Caskin T.P."/>
            <person name="Diamond M."/>
            <person name="Durham M.E."/>
            <person name="Foxe J.M."/>
            <person name="Go M."/>
            <person name="Henderson B.A."/>
            <person name="Jones I.B."/>
            <person name="McGettigan J.A."/>
            <person name="Micheletti S.J."/>
            <person name="Nasrallah M.E."/>
            <person name="Ortiz D."/>
            <person name="Piller C.R."/>
            <person name="Privatt S.R."/>
            <person name="Schneider S.L."/>
            <person name="Sharp S."/>
            <person name="Smith T.C."/>
            <person name="Stanton J.D."/>
            <person name="Ullery H.E."/>
            <person name="Wilson R.J."/>
            <person name="Serrano M.G."/>
            <person name="Buck G."/>
            <person name="Lee V."/>
            <person name="Wang Y."/>
            <person name="Carvalho R."/>
            <person name="Voegtly L."/>
            <person name="Shi R."/>
            <person name="Duckworth R."/>
            <person name="Johnson A."/>
            <person name="Loviza R."/>
            <person name="Walstead R."/>
            <person name="Shah Z."/>
            <person name="Kiflezghi M."/>
            <person name="Wade K."/>
            <person name="Ball S.L."/>
            <person name="Bradley K.W."/>
            <person name="Asai D.J."/>
            <person name="Bowman C.A."/>
            <person name="Russell D.A."/>
            <person name="Pope W.H."/>
            <person name="Jacobs-Sera D."/>
            <person name="Hendrix R.W."/>
            <person name="Hatfull G.F."/>
        </authorList>
    </citation>
    <scope>NUCLEOTIDE SEQUENCE [LARGE SCALE GENOMIC DNA]</scope>
</reference>
<sequence length="2423" mass="285727">MFEKTIDYKDFFPEFIDDDVKRRETREAIEEIFELFKNDQLFSINSIQSLARLIKQLNQFEDLVFIRFVKRSERINIIQNMWNIIKNEQVPMSTKIRFANILASHINYYKKLYLRPWWHSEFVSQIDLENNNTEADFKCNCQNEALEKQGRDKDKNCICGLIDFECIINTIEEEFTRDYLDGPITNSQKVRNYVSSLSRILNAYNPYIGEVELERFLSKWLSLNTSNFSFFVYSKLFVLICSPYCSYKLLSSERIFEIWEILNGQLINHWDSAMIAVISRGVRYSWKIGKSLDGLYKRIPYLFEVLYINLGIPILHNVVSNSINTGATSSNSSVSSGTSNSQVLQTKAPSIIKEIISSELLSALTIKPINVFNKFAIIFIHLIKSLNCLHDIENQKISDCNQEIVEHVKLIPNSLINLVNIVYPLNHPSNIGKWSHGISIFVQALTYQYCKRIYRERVIIKSEKISQIEKEYIQKVSLCRFDDEYLMTILFPLMEQGIYSKDIQAASRYEDSLKRWTYILPDILLSFLLNIKIMPALEGDTETHQVYIAFRILATIVPLVIQFTPQELPKFLQVSLQGIDISDPMKINQTLFFLTVLFYNLQNYQVETLDFDEYEAMEKLSLCMENNSQEIENLKSYYSLYNYPKDIIPLSDKSLQNRKEIPKVILDQTDINGQSPLNFYFKNNMEGDYNFLLDEDIKKNFYFIFNGKFDRETLMEKFEQRKLLIDSFFGYWIFEFLERVLNLLENVVKPSETASYSSSVDLGISYALRALIISIFTKCKQLGYNQLLRDCYEMIGNWISNNYIPDNYKHLSKILSAMGSCDPSLSFEFILSKLLLKVKAGSEYTQNINHDISFIQEEFNGIKFINDKNSLESEDESFILYYINLVSSLIRYTQNYLLRNENRVYYFGIYSLIIELLSDSRRKIKRAGLKLEQRFIESLIHIQIVDYKDSCLVPVLKSSDSIVKGIILWGLPFYVQEKSILNHVQKPIWFIPQRKCLLEVKSLIIFNYLFIIKLLKKIIQIESTSSGISNLLDNLYQEYLQIFKDSIDNLVSQDEKIPKDQDNSINFQILLNIIQRSDETNKQSVNHDIIGTVSFCLNNLRILNKSVSYILPIVRNDSSIFQRKTEFDNNQQLLLLTLNQENFQEFEPFFSKYYSDTYRLVLFLVQVFTGIQMLEVTNLEYHMKQEDEMLDFIDQNKSSNLQVTTTNTYYKLSNPLVNITNTEEIRFKSKVIKTINQCLNHYYSSSSNLSLSSLYNIDFSDSVLAWLSYTNGLYHQSSLINSPKIFWLKNIQYYWNKRINMRRHEYGFYGYRRKLIYLITLFSLGNYNVIRKSAQTTLKESINSHISSRNNVLQFILFEVYFSIFIYKKYNQLSNCIISEITKNQIQNVQEDLNYPTFETILRSNIDYVKSAFQNYSDNKLDPMEEFLFNHLSGFSYIIVNNSTYHRFLWNNFDLLIQFINIISYSSSFKLSKENIPVRLFNGLNHIISNRDFDNLLFQYLSNNIGLNNHKVEKYRNNLEIKLDKLIKLFNQSQNNNNNIDDNLELISRINLNYMESENYNINYIVNSVKILLSNLDDMRNELLINNSLIRRSLITLIFIQGVLVTFISQFKRDEFKDELKSIRMLISNYWNYLWGIFLDIDKSNNTSFYSMIFFNLTTLFKKLYENDKQFLVELIMKESDFIDQDHKIRNLLENMVNITVYRHQISNNHPNSSQTSIITSRTERKIMNSTNVSITINNLILNYTSIMNSFPYHRFKCYSNNLSIASIIFFQLLLFMIKTKFESKDLNYSNNKIELILEVLQEWCNNSIMNLEKEKHILILEILSSIFSISTISKDMDNFISNNNNLNRNKLIQILYNEFQQSDQDFIFNYMDFIKHSLTPVIRQNLSYYYYCDNNDNDNNINNNSNNNINKSIRRKELENNLLSYYSSFNSNLMDNNSTLNILLNFILNPFKYSKMVDNEDNNIIIEDNNDLSTFEMIKYLRIYQSGLTELIMNDNNNNNFQVSEKVKDYLKNGLNIFNLMLQKDNNYKQLREEMSNMLHSLIIASNLIYSKYRNDLDRSLRDNLIQEFKLIMLKLNNELNNLNNIIIKEEEMIDHNKKSNNNHIDSKIISNSEVILYYCLLRDLYSSRRSELMIEEMIPFNDILNLINRLQIISGNNNDILGLSYGSLMSLLITQLNHNEIPIMNRLDNIVNNIKGLDFNNYKNRLFKIRINTIIGEFYSPLLNGTRIELDIINNIISGLFEDQSEIKYISKLALCTLFRALSNSRCINYIRLFKIWINRMEKLNNNNNNLEEMKILKLINFNNLEDIFSLIKDKTQSQSSGNNISKNNERYNRAGVLGLISIILSHPYDIPFWLPETITFLANYSGSRDISQILKKQIQECIQEFFKTHQDGWNFIHKHKFNQYQLEILDTYKGRPTYFT</sequence>
<keyword evidence="2" id="KW-0227">DNA damage</keyword>
<accession>A0A0S4TDI6</accession>
<dbReference type="GO" id="GO:0005634">
    <property type="term" value="C:nucleus"/>
    <property type="evidence" value="ECO:0007669"/>
    <property type="project" value="TreeGrafter"/>
</dbReference>
<gene>
    <name evidence="7" type="ORF">CHUDEA4_450</name>
</gene>
<dbReference type="Pfam" id="PF11919">
    <property type="entry name" value="PSME4_C"/>
    <property type="match status" value="1"/>
</dbReference>
<evidence type="ECO:0000256" key="3">
    <source>
        <dbReference type="ARBA" id="ARBA00023204"/>
    </source>
</evidence>
<feature type="coiled-coil region" evidence="4">
    <location>
        <begin position="2067"/>
        <end position="2094"/>
    </location>
</feature>
<evidence type="ECO:0000259" key="6">
    <source>
        <dbReference type="Pfam" id="PF16507"/>
    </source>
</evidence>
<evidence type="ECO:0000313" key="7">
    <source>
        <dbReference type="EMBL" id="CUV05424.1"/>
    </source>
</evidence>
<feature type="domain" description="Proteasome activator Blm10 middle HEAT repeats region" evidence="6">
    <location>
        <begin position="417"/>
        <end position="948"/>
    </location>
</feature>
<dbReference type="GO" id="GO:0010499">
    <property type="term" value="P:proteasomal ubiquitin-independent protein catabolic process"/>
    <property type="evidence" value="ECO:0007669"/>
    <property type="project" value="TreeGrafter"/>
</dbReference>
<dbReference type="InterPro" id="IPR021843">
    <property type="entry name" value="PSME4_C"/>
</dbReference>
<evidence type="ECO:0000256" key="2">
    <source>
        <dbReference type="ARBA" id="ARBA00022763"/>
    </source>
</evidence>
<evidence type="ECO:0000256" key="1">
    <source>
        <dbReference type="ARBA" id="ARBA00022737"/>
    </source>
</evidence>
<proteinExistence type="predicted"/>
<keyword evidence="1" id="KW-0677">Repeat</keyword>
<dbReference type="GO" id="GO:0070628">
    <property type="term" value="F:proteasome binding"/>
    <property type="evidence" value="ECO:0007669"/>
    <property type="project" value="InterPro"/>
</dbReference>
<dbReference type="PANTHER" id="PTHR32170">
    <property type="entry name" value="PROTEASOME ACTIVATOR COMPLEX SUBUNIT 4"/>
    <property type="match status" value="1"/>
</dbReference>
<dbReference type="GO" id="GO:0016504">
    <property type="term" value="F:peptidase activator activity"/>
    <property type="evidence" value="ECO:0007669"/>
    <property type="project" value="InterPro"/>
</dbReference>
<evidence type="ECO:0000256" key="4">
    <source>
        <dbReference type="SAM" id="Coils"/>
    </source>
</evidence>
<dbReference type="VEuPathDB" id="CryptoDB:ChTU502y2012_403g0200"/>
<organism evidence="7">
    <name type="scientific">Cryptosporidium hominis</name>
    <dbReference type="NCBI Taxonomy" id="237895"/>
    <lineage>
        <taxon>Eukaryota</taxon>
        <taxon>Sar</taxon>
        <taxon>Alveolata</taxon>
        <taxon>Apicomplexa</taxon>
        <taxon>Conoidasida</taxon>
        <taxon>Coccidia</taxon>
        <taxon>Eucoccidiorida</taxon>
        <taxon>Eimeriorina</taxon>
        <taxon>Cryptosporidiidae</taxon>
        <taxon>Cryptosporidium</taxon>
    </lineage>
</organism>
<dbReference type="VEuPathDB" id="CryptoDB:CHUDEA4_450"/>
<name>A0A0S4TDI6_CRYHO</name>
<dbReference type="EMBL" id="LN877950">
    <property type="protein sequence ID" value="CUV05424.1"/>
    <property type="molecule type" value="Genomic_DNA"/>
</dbReference>
<dbReference type="GO" id="GO:0005829">
    <property type="term" value="C:cytosol"/>
    <property type="evidence" value="ECO:0007669"/>
    <property type="project" value="TreeGrafter"/>
</dbReference>